<evidence type="ECO:0000256" key="3">
    <source>
        <dbReference type="ARBA" id="ARBA00022840"/>
    </source>
</evidence>
<dbReference type="FunFam" id="3.40.50.10420:FF:000007">
    <property type="entry name" value="5-formyltetrahydrofolate cyclo-ligase"/>
    <property type="match status" value="1"/>
</dbReference>
<dbReference type="GO" id="GO:0030272">
    <property type="term" value="F:5-formyltetrahydrofolate cyclo-ligase activity"/>
    <property type="evidence" value="ECO:0007669"/>
    <property type="project" value="UniProtKB-EC"/>
</dbReference>
<evidence type="ECO:0000256" key="5">
    <source>
        <dbReference type="ARBA" id="ARBA00038966"/>
    </source>
</evidence>
<dbReference type="GO" id="GO:0005739">
    <property type="term" value="C:mitochondrion"/>
    <property type="evidence" value="ECO:0007669"/>
    <property type="project" value="TreeGrafter"/>
</dbReference>
<dbReference type="AlphaFoldDB" id="A0A1J7IVY1"/>
<comment type="catalytic activity">
    <reaction evidence="4">
        <text>(6S)-5-formyl-5,6,7,8-tetrahydrofolate + ATP = (6R)-5,10-methenyltetrahydrofolate + ADP + phosphate</text>
        <dbReference type="Rhea" id="RHEA:10488"/>
        <dbReference type="ChEBI" id="CHEBI:30616"/>
        <dbReference type="ChEBI" id="CHEBI:43474"/>
        <dbReference type="ChEBI" id="CHEBI:57455"/>
        <dbReference type="ChEBI" id="CHEBI:57457"/>
        <dbReference type="ChEBI" id="CHEBI:456216"/>
        <dbReference type="EC" id="6.3.3.2"/>
    </reaction>
</comment>
<dbReference type="PIRSF" id="PIRSF006806">
    <property type="entry name" value="FTHF_cligase"/>
    <property type="match status" value="1"/>
</dbReference>
<keyword evidence="3 6" id="KW-0067">ATP-binding</keyword>
<dbReference type="GO" id="GO:0016740">
    <property type="term" value="F:transferase activity"/>
    <property type="evidence" value="ECO:0007669"/>
    <property type="project" value="UniProtKB-KW"/>
</dbReference>
<dbReference type="InParanoid" id="A0A1J7IVY1"/>
<dbReference type="EC" id="6.3.3.2" evidence="5"/>
<dbReference type="Pfam" id="PF01812">
    <property type="entry name" value="5-FTHF_cyc-lig"/>
    <property type="match status" value="1"/>
</dbReference>
<dbReference type="Gene3D" id="3.40.50.10420">
    <property type="entry name" value="NagB/RpiA/CoA transferase-like"/>
    <property type="match status" value="1"/>
</dbReference>
<name>A0A1J7IVY1_9PEZI</name>
<dbReference type="SUPFAM" id="SSF100950">
    <property type="entry name" value="NagB/RpiA/CoA transferase-like"/>
    <property type="match status" value="1"/>
</dbReference>
<keyword evidence="8" id="KW-1185">Reference proteome</keyword>
<sequence length="251" mass="27491">MSIVKDESAMASLNAAKQQLRSAMKQKLGAIPHESAISQSSTVFNVLRDFKPYVEARRVSVFLSMPSGEIQTDAIVRHAIDSGKEVFVPYLHRNPLPSPDLPARVMDMVRLRDLADYQSLKPDRWGIPSIDPATVHERQRILGGPDVHHSDQALLDLILVPGVAFDISPETGAIRRLGHGKGFYDYFINRLKAKASSLGMGESPVMLYALALSEQLLRSPSEGSVPVGPFDQRLDGLVLGNGEVITPESVK</sequence>
<accession>A0A1J7IVY1</accession>
<organism evidence="7 8">
    <name type="scientific">Coniochaeta ligniaria NRRL 30616</name>
    <dbReference type="NCBI Taxonomy" id="1408157"/>
    <lineage>
        <taxon>Eukaryota</taxon>
        <taxon>Fungi</taxon>
        <taxon>Dikarya</taxon>
        <taxon>Ascomycota</taxon>
        <taxon>Pezizomycotina</taxon>
        <taxon>Sordariomycetes</taxon>
        <taxon>Sordariomycetidae</taxon>
        <taxon>Coniochaetales</taxon>
        <taxon>Coniochaetaceae</taxon>
        <taxon>Coniochaeta</taxon>
    </lineage>
</organism>
<evidence type="ECO:0000256" key="4">
    <source>
        <dbReference type="ARBA" id="ARBA00036539"/>
    </source>
</evidence>
<protein>
    <recommendedName>
        <fullName evidence="5">5-formyltetrahydrofolate cyclo-ligase</fullName>
        <ecNumber evidence="5">6.3.3.2</ecNumber>
    </recommendedName>
</protein>
<feature type="binding site" evidence="6">
    <location>
        <begin position="17"/>
        <end position="21"/>
    </location>
    <ligand>
        <name>ATP</name>
        <dbReference type="ChEBI" id="CHEBI:30616"/>
    </ligand>
</feature>
<dbReference type="InterPro" id="IPR002698">
    <property type="entry name" value="FTHF_cligase"/>
</dbReference>
<gene>
    <name evidence="7" type="ORF">CONLIGDRAFT_629568</name>
</gene>
<dbReference type="GO" id="GO:0009396">
    <property type="term" value="P:folic acid-containing compound biosynthetic process"/>
    <property type="evidence" value="ECO:0007669"/>
    <property type="project" value="TreeGrafter"/>
</dbReference>
<dbReference type="GO" id="GO:0035999">
    <property type="term" value="P:tetrahydrofolate interconversion"/>
    <property type="evidence" value="ECO:0007669"/>
    <property type="project" value="TreeGrafter"/>
</dbReference>
<evidence type="ECO:0000256" key="1">
    <source>
        <dbReference type="ARBA" id="ARBA00010638"/>
    </source>
</evidence>
<keyword evidence="7" id="KW-0808">Transferase</keyword>
<dbReference type="FunCoup" id="A0A1J7IVY1">
    <property type="interactions" value="205"/>
</dbReference>
<proteinExistence type="inferred from homology"/>
<evidence type="ECO:0000256" key="2">
    <source>
        <dbReference type="ARBA" id="ARBA00022741"/>
    </source>
</evidence>
<dbReference type="InterPro" id="IPR037171">
    <property type="entry name" value="NagB/RpiA_transferase-like"/>
</dbReference>
<dbReference type="OrthoDB" id="2015992at2759"/>
<reference evidence="7 8" key="1">
    <citation type="submission" date="2016-10" db="EMBL/GenBank/DDBJ databases">
        <title>Draft genome sequence of Coniochaeta ligniaria NRRL30616, a lignocellulolytic fungus for bioabatement of inhibitors in plant biomass hydrolysates.</title>
        <authorList>
            <consortium name="DOE Joint Genome Institute"/>
            <person name="Jimenez D.J."/>
            <person name="Hector R.E."/>
            <person name="Riley R."/>
            <person name="Sun H."/>
            <person name="Grigoriev I.V."/>
            <person name="Van Elsas J.D."/>
            <person name="Nichols N.N."/>
        </authorList>
    </citation>
    <scope>NUCLEOTIDE SEQUENCE [LARGE SCALE GENOMIC DNA]</scope>
    <source>
        <strain evidence="7 8">NRRL 30616</strain>
    </source>
</reference>
<feature type="binding site" evidence="6">
    <location>
        <position position="63"/>
    </location>
    <ligand>
        <name>substrate</name>
    </ligand>
</feature>
<feature type="binding site" evidence="6">
    <location>
        <position position="69"/>
    </location>
    <ligand>
        <name>substrate</name>
    </ligand>
</feature>
<dbReference type="STRING" id="1408157.A0A1J7IVY1"/>
<dbReference type="Proteomes" id="UP000182658">
    <property type="component" value="Unassembled WGS sequence"/>
</dbReference>
<dbReference type="PANTHER" id="PTHR23407:SF1">
    <property type="entry name" value="5-FORMYLTETRAHYDROFOLATE CYCLO-LIGASE"/>
    <property type="match status" value="1"/>
</dbReference>
<evidence type="ECO:0000313" key="8">
    <source>
        <dbReference type="Proteomes" id="UP000182658"/>
    </source>
</evidence>
<dbReference type="EMBL" id="KV875095">
    <property type="protein sequence ID" value="OIW31879.1"/>
    <property type="molecule type" value="Genomic_DNA"/>
</dbReference>
<dbReference type="GO" id="GO:0005524">
    <property type="term" value="F:ATP binding"/>
    <property type="evidence" value="ECO:0007669"/>
    <property type="project" value="UniProtKB-KW"/>
</dbReference>
<keyword evidence="2 6" id="KW-0547">Nucleotide-binding</keyword>
<evidence type="ECO:0000313" key="7">
    <source>
        <dbReference type="EMBL" id="OIW31879.1"/>
    </source>
</evidence>
<dbReference type="PANTHER" id="PTHR23407">
    <property type="entry name" value="ATPASE INHIBITOR/5-FORMYLTETRAHYDROFOLATE CYCLO-LIGASE"/>
    <property type="match status" value="1"/>
</dbReference>
<comment type="similarity">
    <text evidence="1">Belongs to the 5-formyltetrahydrofolate cyclo-ligase family.</text>
</comment>
<feature type="binding site" evidence="6">
    <location>
        <begin position="176"/>
        <end position="184"/>
    </location>
    <ligand>
        <name>ATP</name>
        <dbReference type="ChEBI" id="CHEBI:30616"/>
    </ligand>
</feature>
<evidence type="ECO:0000256" key="6">
    <source>
        <dbReference type="PIRSR" id="PIRSR006806-1"/>
    </source>
</evidence>
<dbReference type="InterPro" id="IPR024185">
    <property type="entry name" value="FTHF_cligase-like_sf"/>
</dbReference>